<feature type="transmembrane region" description="Helical" evidence="2">
    <location>
        <begin position="169"/>
        <end position="189"/>
    </location>
</feature>
<reference evidence="3 4" key="1">
    <citation type="submission" date="2024-02" db="EMBL/GenBank/DDBJ databases">
        <title>Haloferula sargassicola NBRC 104335.</title>
        <authorList>
            <person name="Ichikawa N."/>
            <person name="Katano-Makiyama Y."/>
            <person name="Hidaka K."/>
        </authorList>
    </citation>
    <scope>NUCLEOTIDE SEQUENCE [LARGE SCALE GENOMIC DNA]</scope>
    <source>
        <strain evidence="3 4">NBRC 104335</strain>
    </source>
</reference>
<name>A0ABP9UT53_9BACT</name>
<evidence type="ECO:0000256" key="2">
    <source>
        <dbReference type="SAM" id="Phobius"/>
    </source>
</evidence>
<sequence>MERAWKLWEEGNNNVIAHYGDPDLMRLYVVNILGELKTPQSVKVLGGFLSDTRHMLDPRLYDVGIPTANAYLSQQALIRLLDDPPTFDEELFARAENLRTWQLWFEQVKAGTRTFRFKGDPQPYTLTGPAERELRPGQGLAGVEERNLRRVPGVAEEERAEEQPDEKPLWWVGLVAGTGILLIAIWRMVGRGKSHG</sequence>
<feature type="region of interest" description="Disordered" evidence="1">
    <location>
        <begin position="120"/>
        <end position="142"/>
    </location>
</feature>
<accession>A0ABP9UT53</accession>
<dbReference type="EMBL" id="BAABRI010000012">
    <property type="protein sequence ID" value="GAA5483209.1"/>
    <property type="molecule type" value="Genomic_DNA"/>
</dbReference>
<keyword evidence="2" id="KW-1133">Transmembrane helix</keyword>
<gene>
    <name evidence="3" type="ORF">Hsar01_02438</name>
</gene>
<protein>
    <submittedName>
        <fullName evidence="3">Uncharacterized protein</fullName>
    </submittedName>
</protein>
<proteinExistence type="predicted"/>
<evidence type="ECO:0000313" key="3">
    <source>
        <dbReference type="EMBL" id="GAA5483209.1"/>
    </source>
</evidence>
<keyword evidence="4" id="KW-1185">Reference proteome</keyword>
<dbReference type="Proteomes" id="UP001476282">
    <property type="component" value="Unassembled WGS sequence"/>
</dbReference>
<keyword evidence="2" id="KW-0472">Membrane</keyword>
<evidence type="ECO:0000313" key="4">
    <source>
        <dbReference type="Proteomes" id="UP001476282"/>
    </source>
</evidence>
<evidence type="ECO:0000256" key="1">
    <source>
        <dbReference type="SAM" id="MobiDB-lite"/>
    </source>
</evidence>
<organism evidence="3 4">
    <name type="scientific">Haloferula sargassicola</name>
    <dbReference type="NCBI Taxonomy" id="490096"/>
    <lineage>
        <taxon>Bacteria</taxon>
        <taxon>Pseudomonadati</taxon>
        <taxon>Verrucomicrobiota</taxon>
        <taxon>Verrucomicrobiia</taxon>
        <taxon>Verrucomicrobiales</taxon>
        <taxon>Verrucomicrobiaceae</taxon>
        <taxon>Haloferula</taxon>
    </lineage>
</organism>
<comment type="caution">
    <text evidence="3">The sequence shown here is derived from an EMBL/GenBank/DDBJ whole genome shotgun (WGS) entry which is preliminary data.</text>
</comment>
<keyword evidence="2" id="KW-0812">Transmembrane</keyword>